<keyword evidence="6" id="KW-0482">Metalloprotease</keyword>
<dbReference type="Pfam" id="PF00246">
    <property type="entry name" value="Peptidase_M14"/>
    <property type="match status" value="1"/>
</dbReference>
<dbReference type="GO" id="GO:0006508">
    <property type="term" value="P:proteolysis"/>
    <property type="evidence" value="ECO:0007669"/>
    <property type="project" value="UniProtKB-KW"/>
</dbReference>
<dbReference type="SUPFAM" id="SSF52317">
    <property type="entry name" value="Class I glutamine amidotransferase-like"/>
    <property type="match status" value="1"/>
</dbReference>
<comment type="caution">
    <text evidence="11">The sequence shown here is derived from an EMBL/GenBank/DDBJ whole genome shotgun (WGS) entry which is preliminary data.</text>
</comment>
<protein>
    <submittedName>
        <fullName evidence="11">Carboxypeptidase</fullName>
    </submittedName>
</protein>
<proteinExistence type="inferred from homology"/>
<dbReference type="PANTHER" id="PTHR11705">
    <property type="entry name" value="PROTEASE FAMILY M14 CARBOXYPEPTIDASE A,B"/>
    <property type="match status" value="1"/>
</dbReference>
<comment type="similarity">
    <text evidence="2 7">Belongs to the peptidase M14 family.</text>
</comment>
<evidence type="ECO:0000256" key="1">
    <source>
        <dbReference type="ARBA" id="ARBA00001947"/>
    </source>
</evidence>
<sequence>MKFWLAAVLTGPFLFLSALSADAQSILPGDFDPAIPTLEEVTGHRTAEAITDPAEIIDYVEALQAAAPDRMQLVQYAESWEGRPLVYAVISAPENMARLPELRANMARLADGPSPAEVDRLLPETLPVTWLSYGVHGNEISSSDAGLALAYHLLAARGDERVETILDNSIVVIDPAQNPDGRARFVHSFEQALGLTPFADPDTAEHDEPWPGGRYNHYLFDLNRDWFAVTQPETVGKVAAVRDWNPVALIDAHEMGGNSTYFFPPSADPFNPNITEMQKRKQELLGRNHAAWFDSRGEPYFTREVYDAFYPGYGDSWPTLTGSIAMTFEQASARGLLFERNDGSILTYGDGVANHFIGTLSTAETVARNADQFLRDYAAYRRTAAAGEAGRGTYLIDLSERRWNAESLARRLVHQGIEVTRRGGAFSACGKSFPEGALMVDRSQPEARLIRSLLDENTPLPADFVAEQEARRDRGLNHRLYDVTAWSLGLMSGLDVTMCSAAPGGGTQVLADAPIAPVLSGSGRFGMAVPWSDTGQARLVFAALAEGLNARATGEAFRADGQAFPRGTVVFPRGPNDDAQLARLSELAAEIGAEVVGLASGWVEDGPNLGSGNFVSLAAPRIAMAWDDGIAPTSAGALRYVIERRLGVPVAPIRTARLSRADLGEYDVLLLPSGYGPDALGGAGGKAAIQSFADQGGVVVAIGGTVAMLAEGEKAMFATARETALGGEARGSETSGGEESGGSSGPVPGTAIASEADYRELTGDPAALPDEMPGALLNTAIDPESLLSAGYGDGPVVLVDGSQILTPLNAADGTNVVRFAAADDLLASGYVWDENRRQLAFKPYMMAQRAGSGLAIGFAYDPATRGYLDGLDLLIANSLLFAPASVR</sequence>
<reference evidence="12" key="1">
    <citation type="submission" date="2017-05" db="EMBL/GenBank/DDBJ databases">
        <authorList>
            <person name="Lin X."/>
        </authorList>
    </citation>
    <scope>NUCLEOTIDE SEQUENCE [LARGE SCALE GENOMIC DNA]</scope>
    <source>
        <strain evidence="12">JLT2012</strain>
    </source>
</reference>
<dbReference type="Proteomes" id="UP000198462">
    <property type="component" value="Unassembled WGS sequence"/>
</dbReference>
<dbReference type="GO" id="GO:0004181">
    <property type="term" value="F:metallocarboxypeptidase activity"/>
    <property type="evidence" value="ECO:0007669"/>
    <property type="project" value="InterPro"/>
</dbReference>
<feature type="signal peptide" evidence="9">
    <location>
        <begin position="1"/>
        <end position="23"/>
    </location>
</feature>
<evidence type="ECO:0000256" key="2">
    <source>
        <dbReference type="ARBA" id="ARBA00005988"/>
    </source>
</evidence>
<evidence type="ECO:0000313" key="12">
    <source>
        <dbReference type="Proteomes" id="UP000198462"/>
    </source>
</evidence>
<dbReference type="OrthoDB" id="9767214at2"/>
<dbReference type="Gene3D" id="3.40.50.880">
    <property type="match status" value="1"/>
</dbReference>
<dbReference type="PANTHER" id="PTHR11705:SF143">
    <property type="entry name" value="SLL0236 PROTEIN"/>
    <property type="match status" value="1"/>
</dbReference>
<evidence type="ECO:0000256" key="5">
    <source>
        <dbReference type="ARBA" id="ARBA00022833"/>
    </source>
</evidence>
<comment type="cofactor">
    <cofactor evidence="1">
        <name>Zn(2+)</name>
        <dbReference type="ChEBI" id="CHEBI:29105"/>
    </cofactor>
</comment>
<dbReference type="GO" id="GO:0008270">
    <property type="term" value="F:zinc ion binding"/>
    <property type="evidence" value="ECO:0007669"/>
    <property type="project" value="InterPro"/>
</dbReference>
<dbReference type="InterPro" id="IPR000834">
    <property type="entry name" value="Peptidase_M14"/>
</dbReference>
<organism evidence="11 12">
    <name type="scientific">Pacificimonas flava</name>
    <dbReference type="NCBI Taxonomy" id="1234595"/>
    <lineage>
        <taxon>Bacteria</taxon>
        <taxon>Pseudomonadati</taxon>
        <taxon>Pseudomonadota</taxon>
        <taxon>Alphaproteobacteria</taxon>
        <taxon>Sphingomonadales</taxon>
        <taxon>Sphingosinicellaceae</taxon>
        <taxon>Pacificimonas</taxon>
    </lineage>
</organism>
<keyword evidence="11" id="KW-0121">Carboxypeptidase</keyword>
<evidence type="ECO:0000256" key="6">
    <source>
        <dbReference type="ARBA" id="ARBA00023049"/>
    </source>
</evidence>
<feature type="chain" id="PRO_5012262220" evidence="9">
    <location>
        <begin position="24"/>
        <end position="887"/>
    </location>
</feature>
<dbReference type="AlphaFoldDB" id="A0A219B3Z4"/>
<dbReference type="RefSeq" id="WP_088711781.1">
    <property type="nucleotide sequence ID" value="NZ_NFZT01000001.1"/>
</dbReference>
<evidence type="ECO:0000256" key="3">
    <source>
        <dbReference type="ARBA" id="ARBA00022670"/>
    </source>
</evidence>
<name>A0A219B3Z4_9SPHN</name>
<keyword evidence="4" id="KW-0378">Hydrolase</keyword>
<evidence type="ECO:0000256" key="7">
    <source>
        <dbReference type="PROSITE-ProRule" id="PRU01379"/>
    </source>
</evidence>
<keyword evidence="12" id="KW-1185">Reference proteome</keyword>
<evidence type="ECO:0000259" key="10">
    <source>
        <dbReference type="PROSITE" id="PS52035"/>
    </source>
</evidence>
<dbReference type="Gene3D" id="3.40.630.10">
    <property type="entry name" value="Zn peptidases"/>
    <property type="match status" value="1"/>
</dbReference>
<feature type="region of interest" description="Disordered" evidence="8">
    <location>
        <begin position="726"/>
        <end position="751"/>
    </location>
</feature>
<keyword evidence="9" id="KW-0732">Signal</keyword>
<dbReference type="SUPFAM" id="SSF53187">
    <property type="entry name" value="Zn-dependent exopeptidases"/>
    <property type="match status" value="1"/>
</dbReference>
<feature type="domain" description="Peptidase M14" evidence="10">
    <location>
        <begin position="49"/>
        <end position="377"/>
    </location>
</feature>
<dbReference type="GO" id="GO:0005615">
    <property type="term" value="C:extracellular space"/>
    <property type="evidence" value="ECO:0007669"/>
    <property type="project" value="TreeGrafter"/>
</dbReference>
<dbReference type="PROSITE" id="PS52035">
    <property type="entry name" value="PEPTIDASE_M14"/>
    <property type="match status" value="1"/>
</dbReference>
<evidence type="ECO:0000256" key="4">
    <source>
        <dbReference type="ARBA" id="ARBA00022801"/>
    </source>
</evidence>
<gene>
    <name evidence="11" type="ORF">B5C34_05630</name>
</gene>
<evidence type="ECO:0000256" key="8">
    <source>
        <dbReference type="SAM" id="MobiDB-lite"/>
    </source>
</evidence>
<evidence type="ECO:0000313" key="11">
    <source>
        <dbReference type="EMBL" id="OWV32991.1"/>
    </source>
</evidence>
<dbReference type="EMBL" id="NFZT01000001">
    <property type="protein sequence ID" value="OWV32991.1"/>
    <property type="molecule type" value="Genomic_DNA"/>
</dbReference>
<accession>A0A219B3Z4</accession>
<evidence type="ECO:0000256" key="9">
    <source>
        <dbReference type="SAM" id="SignalP"/>
    </source>
</evidence>
<feature type="active site" description="Proton donor/acceptor" evidence="7">
    <location>
        <position position="339"/>
    </location>
</feature>
<keyword evidence="5" id="KW-0862">Zinc</keyword>
<keyword evidence="3" id="KW-0645">Protease</keyword>
<dbReference type="InterPro" id="IPR029062">
    <property type="entry name" value="Class_I_gatase-like"/>
</dbReference>